<dbReference type="EMBL" id="OZ034813">
    <property type="protein sequence ID" value="CAL1356610.1"/>
    <property type="molecule type" value="Genomic_DNA"/>
</dbReference>
<evidence type="ECO:0000313" key="2">
    <source>
        <dbReference type="Proteomes" id="UP001497516"/>
    </source>
</evidence>
<evidence type="ECO:0008006" key="3">
    <source>
        <dbReference type="Google" id="ProtNLM"/>
    </source>
</evidence>
<dbReference type="InterPro" id="IPR017853">
    <property type="entry name" value="GH"/>
</dbReference>
<dbReference type="AlphaFoldDB" id="A0AAV2CJM6"/>
<protein>
    <recommendedName>
        <fullName evidence="3">Glucan endo-1,3-beta-D-glucosidase</fullName>
    </recommendedName>
</protein>
<reference evidence="1 2" key="1">
    <citation type="submission" date="2024-04" db="EMBL/GenBank/DDBJ databases">
        <authorList>
            <person name="Fracassetti M."/>
        </authorList>
    </citation>
    <scope>NUCLEOTIDE SEQUENCE [LARGE SCALE GENOMIC DNA]</scope>
</reference>
<sequence>MVHGVQDVLTVSGFDKLPIVMAETGWPKFCGQSDAEANPTNAHLFWNGIVACMVAEAGVRVKVKHVFLYRLLDPVSPGLGRDDNFAHTHGFLTIQPNWVGYESK</sequence>
<dbReference type="SUPFAM" id="SSF51445">
    <property type="entry name" value="(Trans)glycosidases"/>
    <property type="match status" value="1"/>
</dbReference>
<dbReference type="Gene3D" id="3.20.20.80">
    <property type="entry name" value="Glycosidases"/>
    <property type="match status" value="1"/>
</dbReference>
<accession>A0AAV2CJM6</accession>
<proteinExistence type="predicted"/>
<name>A0AAV2CJM6_9ROSI</name>
<keyword evidence="2" id="KW-1185">Reference proteome</keyword>
<gene>
    <name evidence="1" type="ORF">LTRI10_LOCUS4298</name>
</gene>
<dbReference type="Proteomes" id="UP001497516">
    <property type="component" value="Chromosome 1"/>
</dbReference>
<evidence type="ECO:0000313" key="1">
    <source>
        <dbReference type="EMBL" id="CAL1356610.1"/>
    </source>
</evidence>
<organism evidence="1 2">
    <name type="scientific">Linum trigynum</name>
    <dbReference type="NCBI Taxonomy" id="586398"/>
    <lineage>
        <taxon>Eukaryota</taxon>
        <taxon>Viridiplantae</taxon>
        <taxon>Streptophyta</taxon>
        <taxon>Embryophyta</taxon>
        <taxon>Tracheophyta</taxon>
        <taxon>Spermatophyta</taxon>
        <taxon>Magnoliopsida</taxon>
        <taxon>eudicotyledons</taxon>
        <taxon>Gunneridae</taxon>
        <taxon>Pentapetalae</taxon>
        <taxon>rosids</taxon>
        <taxon>fabids</taxon>
        <taxon>Malpighiales</taxon>
        <taxon>Linaceae</taxon>
        <taxon>Linum</taxon>
    </lineage>
</organism>